<accession>A0A1M4UEI9</accession>
<feature type="transmembrane region" description="Helical" evidence="6">
    <location>
        <begin position="65"/>
        <end position="83"/>
    </location>
</feature>
<dbReference type="EMBL" id="FQUF01000008">
    <property type="protein sequence ID" value="SHE55003.1"/>
    <property type="molecule type" value="Genomic_DNA"/>
</dbReference>
<evidence type="ECO:0000256" key="1">
    <source>
        <dbReference type="ARBA" id="ARBA00004141"/>
    </source>
</evidence>
<feature type="transmembrane region" description="Helical" evidence="6">
    <location>
        <begin position="192"/>
        <end position="210"/>
    </location>
</feature>
<comment type="subcellular location">
    <subcellularLocation>
        <location evidence="1">Membrane</location>
        <topology evidence="1">Multi-pass membrane protein</topology>
    </subcellularLocation>
</comment>
<feature type="transmembrane region" description="Helical" evidence="6">
    <location>
        <begin position="216"/>
        <end position="237"/>
    </location>
</feature>
<dbReference type="Proteomes" id="UP000184128">
    <property type="component" value="Unassembled WGS sequence"/>
</dbReference>
<evidence type="ECO:0000256" key="3">
    <source>
        <dbReference type="ARBA" id="ARBA00022692"/>
    </source>
</evidence>
<evidence type="ECO:0000256" key="2">
    <source>
        <dbReference type="ARBA" id="ARBA00005268"/>
    </source>
</evidence>
<organism evidence="7 8">
    <name type="scientific">Atopostipes suicloacalis DSM 15692</name>
    <dbReference type="NCBI Taxonomy" id="1121025"/>
    <lineage>
        <taxon>Bacteria</taxon>
        <taxon>Bacillati</taxon>
        <taxon>Bacillota</taxon>
        <taxon>Bacilli</taxon>
        <taxon>Lactobacillales</taxon>
        <taxon>Carnobacteriaceae</taxon>
        <taxon>Atopostipes</taxon>
    </lineage>
</organism>
<dbReference type="Pfam" id="PF03649">
    <property type="entry name" value="UPF0014"/>
    <property type="match status" value="1"/>
</dbReference>
<feature type="transmembrane region" description="Helical" evidence="6">
    <location>
        <begin position="37"/>
        <end position="59"/>
    </location>
</feature>
<dbReference type="InterPro" id="IPR005226">
    <property type="entry name" value="UPF0014_fam"/>
</dbReference>
<evidence type="ECO:0000313" key="8">
    <source>
        <dbReference type="Proteomes" id="UP000184128"/>
    </source>
</evidence>
<reference evidence="7 8" key="1">
    <citation type="submission" date="2016-11" db="EMBL/GenBank/DDBJ databases">
        <authorList>
            <person name="Jaros S."/>
            <person name="Januszkiewicz K."/>
            <person name="Wedrychowicz H."/>
        </authorList>
    </citation>
    <scope>NUCLEOTIDE SEQUENCE [LARGE SCALE GENOMIC DNA]</scope>
    <source>
        <strain evidence="7 8">DSM 15692</strain>
    </source>
</reference>
<proteinExistence type="inferred from homology"/>
<dbReference type="GO" id="GO:0005886">
    <property type="term" value="C:plasma membrane"/>
    <property type="evidence" value="ECO:0007669"/>
    <property type="project" value="TreeGrafter"/>
</dbReference>
<name>A0A1M4UEI9_9LACT</name>
<dbReference type="PANTHER" id="PTHR30028">
    <property type="entry name" value="UPF0014 INNER MEMBRANE PROTEIN YBBM-RELATED"/>
    <property type="match status" value="1"/>
</dbReference>
<protein>
    <submittedName>
        <fullName evidence="7">Putative ABC transport system permease protein</fullName>
    </submittedName>
</protein>
<comment type="similarity">
    <text evidence="2">Belongs to the UPF0014 family.</text>
</comment>
<keyword evidence="5 6" id="KW-0472">Membrane</keyword>
<evidence type="ECO:0000256" key="6">
    <source>
        <dbReference type="SAM" id="Phobius"/>
    </source>
</evidence>
<evidence type="ECO:0000256" key="5">
    <source>
        <dbReference type="ARBA" id="ARBA00023136"/>
    </source>
</evidence>
<dbReference type="PANTHER" id="PTHR30028:SF0">
    <property type="entry name" value="PROTEIN ALUMINUM SENSITIVE 3"/>
    <property type="match status" value="1"/>
</dbReference>
<evidence type="ECO:0000256" key="4">
    <source>
        <dbReference type="ARBA" id="ARBA00022989"/>
    </source>
</evidence>
<keyword evidence="3 6" id="KW-0812">Transmembrane</keyword>
<feature type="transmembrane region" description="Helical" evidence="6">
    <location>
        <begin position="95"/>
        <end position="117"/>
    </location>
</feature>
<keyword evidence="4 6" id="KW-1133">Transmembrane helix</keyword>
<dbReference type="RefSeq" id="WP_073296312.1">
    <property type="nucleotide sequence ID" value="NZ_FQUF01000008.1"/>
</dbReference>
<gene>
    <name evidence="7" type="ORF">SAMN02745249_00643</name>
</gene>
<feature type="transmembrane region" description="Helical" evidence="6">
    <location>
        <begin position="6"/>
        <end position="25"/>
    </location>
</feature>
<sequence length="254" mass="27873">MTNHLEISNLSLILSTLLLVIAILVDYKEKLGLGKDIFIAGIRVVIQLFIIGYVLSFVFQINNNLVTLIMVLFIIFNASYNAHKTSEGIPNSFKISLTSIGVGTILALGILVLSGAIDWVPSQIVPITGMIASNSMTTIGITYQSLTTQFKDNRQQILEKLALGADEKQSSLTIVRQSIKTGMQPSISRSKTVGLVSLPGMMSGLMFAGIDPTEAIRYQIVVMFMLISVTAISSFIASYMTYRSFYNEEIQLMI</sequence>
<dbReference type="AlphaFoldDB" id="A0A1M4UEI9"/>
<keyword evidence="8" id="KW-1185">Reference proteome</keyword>
<dbReference type="OrthoDB" id="9791807at2"/>
<evidence type="ECO:0000313" key="7">
    <source>
        <dbReference type="EMBL" id="SHE55003.1"/>
    </source>
</evidence>